<dbReference type="EMBL" id="CM031829">
    <property type="protein sequence ID" value="KAG6710951.1"/>
    <property type="molecule type" value="Genomic_DNA"/>
</dbReference>
<sequence length="75" mass="8714">MVSFHPNHLQYPAYLVSTQKLRPPSFFLAPVGKIYNFFSSVHSIKKCRSPTYQTPLTAMNLMSICWMVEQIFSKE</sequence>
<comment type="caution">
    <text evidence="1">The sequence shown here is derived from an EMBL/GenBank/DDBJ whole genome shotgun (WGS) entry which is preliminary data.</text>
</comment>
<name>A0A922EZA5_CARIL</name>
<dbReference type="AlphaFoldDB" id="A0A922EZA5"/>
<reference evidence="1" key="1">
    <citation type="submission" date="2021-01" db="EMBL/GenBank/DDBJ databases">
        <authorList>
            <person name="Lovell J.T."/>
            <person name="Bentley N."/>
            <person name="Bhattarai G."/>
            <person name="Jenkins J.W."/>
            <person name="Sreedasyam A."/>
            <person name="Alarcon Y."/>
            <person name="Bock C."/>
            <person name="Boston L."/>
            <person name="Carlson J."/>
            <person name="Cervantes K."/>
            <person name="Clermont K."/>
            <person name="Krom N."/>
            <person name="Kubenka K."/>
            <person name="Mamidi S."/>
            <person name="Mattison C."/>
            <person name="Monteros M."/>
            <person name="Pisani C."/>
            <person name="Plott C."/>
            <person name="Rajasekar S."/>
            <person name="Rhein H.S."/>
            <person name="Rohla C."/>
            <person name="Song M."/>
            <person name="Hilaire R.S."/>
            <person name="Shu S."/>
            <person name="Wells L."/>
            <person name="Wang X."/>
            <person name="Webber J."/>
            <person name="Heerema R.J."/>
            <person name="Klein P."/>
            <person name="Conner P."/>
            <person name="Grauke L."/>
            <person name="Grimwood J."/>
            <person name="Schmutz J."/>
            <person name="Randall J.J."/>
        </authorList>
    </citation>
    <scope>NUCLEOTIDE SEQUENCE</scope>
    <source>
        <tissue evidence="1">Leaf</tissue>
    </source>
</reference>
<dbReference type="Proteomes" id="UP000811246">
    <property type="component" value="Chromosome 5"/>
</dbReference>
<organism evidence="1 2">
    <name type="scientific">Carya illinoinensis</name>
    <name type="common">Pecan</name>
    <dbReference type="NCBI Taxonomy" id="32201"/>
    <lineage>
        <taxon>Eukaryota</taxon>
        <taxon>Viridiplantae</taxon>
        <taxon>Streptophyta</taxon>
        <taxon>Embryophyta</taxon>
        <taxon>Tracheophyta</taxon>
        <taxon>Spermatophyta</taxon>
        <taxon>Magnoliopsida</taxon>
        <taxon>eudicotyledons</taxon>
        <taxon>Gunneridae</taxon>
        <taxon>Pentapetalae</taxon>
        <taxon>rosids</taxon>
        <taxon>fabids</taxon>
        <taxon>Fagales</taxon>
        <taxon>Juglandaceae</taxon>
        <taxon>Carya</taxon>
    </lineage>
</organism>
<accession>A0A922EZA5</accession>
<protein>
    <submittedName>
        <fullName evidence="1">Uncharacterized protein</fullName>
    </submittedName>
</protein>
<evidence type="ECO:0000313" key="1">
    <source>
        <dbReference type="EMBL" id="KAG6710951.1"/>
    </source>
</evidence>
<proteinExistence type="predicted"/>
<evidence type="ECO:0000313" key="2">
    <source>
        <dbReference type="Proteomes" id="UP000811246"/>
    </source>
</evidence>
<gene>
    <name evidence="1" type="ORF">I3842_05G028600</name>
</gene>